<dbReference type="SUPFAM" id="SSF57716">
    <property type="entry name" value="Glucocorticoid receptor-like (DNA-binding domain)"/>
    <property type="match status" value="1"/>
</dbReference>
<dbReference type="GO" id="GO:0008270">
    <property type="term" value="F:zinc ion binding"/>
    <property type="evidence" value="ECO:0007669"/>
    <property type="project" value="UniProtKB-KW"/>
</dbReference>
<evidence type="ECO:0000259" key="6">
    <source>
        <dbReference type="PROSITE" id="PS51036"/>
    </source>
</evidence>
<keyword evidence="4" id="KW-0175">Coiled coil</keyword>
<evidence type="ECO:0000313" key="7">
    <source>
        <dbReference type="EnsemblProtists" id="PYU1_T000953"/>
    </source>
</evidence>
<dbReference type="InterPro" id="IPR002653">
    <property type="entry name" value="Znf_A20"/>
</dbReference>
<dbReference type="InParanoid" id="K3W7L2"/>
<evidence type="ECO:0000256" key="3">
    <source>
        <dbReference type="ARBA" id="ARBA00022833"/>
    </source>
</evidence>
<evidence type="ECO:0000256" key="4">
    <source>
        <dbReference type="SAM" id="Coils"/>
    </source>
</evidence>
<accession>K3W7L2</accession>
<name>K3W7L2_GLOUD</name>
<reference evidence="8" key="2">
    <citation type="submission" date="2010-04" db="EMBL/GenBank/DDBJ databases">
        <authorList>
            <person name="Buell R."/>
            <person name="Hamilton J."/>
            <person name="Hostetler J."/>
        </authorList>
    </citation>
    <scope>NUCLEOTIDE SEQUENCE [LARGE SCALE GENOMIC DNA]</scope>
    <source>
        <strain evidence="8">DAOM:BR144</strain>
    </source>
</reference>
<keyword evidence="3" id="KW-0862">Zinc</keyword>
<dbReference type="eggNOG" id="ENOG502SBY4">
    <property type="taxonomic scope" value="Eukaryota"/>
</dbReference>
<feature type="domain" description="A20-type" evidence="6">
    <location>
        <begin position="3"/>
        <end position="37"/>
    </location>
</feature>
<dbReference type="HOGENOM" id="CLU_090501_0_0_1"/>
<keyword evidence="8" id="KW-1185">Reference proteome</keyword>
<dbReference type="AlphaFoldDB" id="K3W7L2"/>
<protein>
    <recommendedName>
        <fullName evidence="6">A20-type domain-containing protein</fullName>
    </recommendedName>
</protein>
<feature type="region of interest" description="Disordered" evidence="5">
    <location>
        <begin position="46"/>
        <end position="68"/>
    </location>
</feature>
<keyword evidence="2" id="KW-0863">Zinc-finger</keyword>
<sequence length="235" mass="26997">MSLPPRILCRTGCGDFGDPELDHLCVDCHGDRVEAEKQRDLQEYVRQKEHSKQMGSLPTDAAPKTRRGLPSINHQKALQAFLERPREKDASVVARESQFLERELQIRETSKAQLRKYMVATDEDEPVDPKEWSHYKYSGPRDVPRHDVDEATEHAAQLKLFCYWRRRTLRQRVETKRQLLEAEKQASTAQKSTFGKTAKELFASKSSSSATLHKVTQELRSGVKKRVSLTIPKAK</sequence>
<dbReference type="GO" id="GO:0003677">
    <property type="term" value="F:DNA binding"/>
    <property type="evidence" value="ECO:0007669"/>
    <property type="project" value="InterPro"/>
</dbReference>
<dbReference type="VEuPathDB" id="FungiDB:PYU1_G000953"/>
<evidence type="ECO:0000256" key="1">
    <source>
        <dbReference type="ARBA" id="ARBA00022723"/>
    </source>
</evidence>
<reference evidence="7" key="3">
    <citation type="submission" date="2015-02" db="UniProtKB">
        <authorList>
            <consortium name="EnsemblProtists"/>
        </authorList>
    </citation>
    <scope>IDENTIFICATION</scope>
    <source>
        <strain evidence="7">DAOM BR144</strain>
    </source>
</reference>
<dbReference type="EMBL" id="GL376620">
    <property type="status" value="NOT_ANNOTATED_CDS"/>
    <property type="molecule type" value="Genomic_DNA"/>
</dbReference>
<reference evidence="8" key="1">
    <citation type="journal article" date="2010" name="Genome Biol.">
        <title>Genome sequence of the necrotrophic plant pathogen Pythium ultimum reveals original pathogenicity mechanisms and effector repertoire.</title>
        <authorList>
            <person name="Levesque C.A."/>
            <person name="Brouwer H."/>
            <person name="Cano L."/>
            <person name="Hamilton J.P."/>
            <person name="Holt C."/>
            <person name="Huitema E."/>
            <person name="Raffaele S."/>
            <person name="Robideau G.P."/>
            <person name="Thines M."/>
            <person name="Win J."/>
            <person name="Zerillo M.M."/>
            <person name="Beakes G.W."/>
            <person name="Boore J.L."/>
            <person name="Busam D."/>
            <person name="Dumas B."/>
            <person name="Ferriera S."/>
            <person name="Fuerstenberg S.I."/>
            <person name="Gachon C.M."/>
            <person name="Gaulin E."/>
            <person name="Govers F."/>
            <person name="Grenville-Briggs L."/>
            <person name="Horner N."/>
            <person name="Hostetler J."/>
            <person name="Jiang R.H."/>
            <person name="Johnson J."/>
            <person name="Krajaejun T."/>
            <person name="Lin H."/>
            <person name="Meijer H.J."/>
            <person name="Moore B."/>
            <person name="Morris P."/>
            <person name="Phuntmart V."/>
            <person name="Puiu D."/>
            <person name="Shetty J."/>
            <person name="Stajich J.E."/>
            <person name="Tripathy S."/>
            <person name="Wawra S."/>
            <person name="van West P."/>
            <person name="Whitty B.R."/>
            <person name="Coutinho P.M."/>
            <person name="Henrissat B."/>
            <person name="Martin F."/>
            <person name="Thomas P.D."/>
            <person name="Tyler B.M."/>
            <person name="De Vries R.P."/>
            <person name="Kamoun S."/>
            <person name="Yandell M."/>
            <person name="Tisserat N."/>
            <person name="Buell C.R."/>
        </authorList>
    </citation>
    <scope>NUCLEOTIDE SEQUENCE</scope>
    <source>
        <strain evidence="8">DAOM:BR144</strain>
    </source>
</reference>
<dbReference type="Proteomes" id="UP000019132">
    <property type="component" value="Unassembled WGS sequence"/>
</dbReference>
<evidence type="ECO:0000256" key="2">
    <source>
        <dbReference type="ARBA" id="ARBA00022771"/>
    </source>
</evidence>
<organism evidence="7 8">
    <name type="scientific">Globisporangium ultimum (strain ATCC 200006 / CBS 805.95 / DAOM BR144)</name>
    <name type="common">Pythium ultimum</name>
    <dbReference type="NCBI Taxonomy" id="431595"/>
    <lineage>
        <taxon>Eukaryota</taxon>
        <taxon>Sar</taxon>
        <taxon>Stramenopiles</taxon>
        <taxon>Oomycota</taxon>
        <taxon>Peronosporomycetes</taxon>
        <taxon>Pythiales</taxon>
        <taxon>Pythiaceae</taxon>
        <taxon>Globisporangium</taxon>
    </lineage>
</organism>
<dbReference type="PROSITE" id="PS51036">
    <property type="entry name" value="ZF_A20"/>
    <property type="match status" value="1"/>
</dbReference>
<keyword evidence="1" id="KW-0479">Metal-binding</keyword>
<feature type="coiled-coil region" evidence="4">
    <location>
        <begin position="165"/>
        <end position="192"/>
    </location>
</feature>
<dbReference type="EnsemblProtists" id="PYU1_T000953">
    <property type="protein sequence ID" value="PYU1_T000953"/>
    <property type="gene ID" value="PYU1_G000953"/>
</dbReference>
<evidence type="ECO:0000313" key="8">
    <source>
        <dbReference type="Proteomes" id="UP000019132"/>
    </source>
</evidence>
<feature type="region of interest" description="Disordered" evidence="5">
    <location>
        <begin position="205"/>
        <end position="235"/>
    </location>
</feature>
<evidence type="ECO:0000256" key="5">
    <source>
        <dbReference type="SAM" id="MobiDB-lite"/>
    </source>
</evidence>
<dbReference type="Gene3D" id="1.20.5.4770">
    <property type="match status" value="1"/>
</dbReference>
<dbReference type="OMA" id="FRTNANC"/>
<proteinExistence type="predicted"/>